<gene>
    <name evidence="2" type="ORF">AG1IA_05443</name>
</gene>
<protein>
    <submittedName>
        <fullName evidence="2">Uncharacterized protein</fullName>
    </submittedName>
</protein>
<accession>L8WQW8</accession>
<organism evidence="2 3">
    <name type="scientific">Thanatephorus cucumeris (strain AG1-IA)</name>
    <name type="common">Rice sheath blight fungus</name>
    <name type="synonym">Rhizoctonia solani</name>
    <dbReference type="NCBI Taxonomy" id="983506"/>
    <lineage>
        <taxon>Eukaryota</taxon>
        <taxon>Fungi</taxon>
        <taxon>Dikarya</taxon>
        <taxon>Basidiomycota</taxon>
        <taxon>Agaricomycotina</taxon>
        <taxon>Agaricomycetes</taxon>
        <taxon>Cantharellales</taxon>
        <taxon>Ceratobasidiaceae</taxon>
        <taxon>Rhizoctonia</taxon>
        <taxon>Rhizoctonia solani AG-1</taxon>
    </lineage>
</organism>
<keyword evidence="3" id="KW-1185">Reference proteome</keyword>
<proteinExistence type="predicted"/>
<sequence>MNPNQRIGSAGDFGRLQSERPGAHAPEHAIIVSTQQCFAQMGLEESSLLPATYKSLEQLLCKNTTTYWAILLLHSKNASRSCRSSWDVVRSRVQGGLGVS</sequence>
<dbReference type="Proteomes" id="UP000011668">
    <property type="component" value="Unassembled WGS sequence"/>
</dbReference>
<feature type="region of interest" description="Disordered" evidence="1">
    <location>
        <begin position="1"/>
        <end position="24"/>
    </location>
</feature>
<comment type="caution">
    <text evidence="2">The sequence shown here is derived from an EMBL/GenBank/DDBJ whole genome shotgun (WGS) entry which is preliminary data.</text>
</comment>
<dbReference type="HOGENOM" id="CLU_2307962_0_0_1"/>
<reference evidence="2 3" key="1">
    <citation type="journal article" date="2013" name="Nat. Commun.">
        <title>The evolution and pathogenic mechanisms of the rice sheath blight pathogen.</title>
        <authorList>
            <person name="Zheng A."/>
            <person name="Lin R."/>
            <person name="Xu L."/>
            <person name="Qin P."/>
            <person name="Tang C."/>
            <person name="Ai P."/>
            <person name="Zhang D."/>
            <person name="Liu Y."/>
            <person name="Sun Z."/>
            <person name="Feng H."/>
            <person name="Wang Y."/>
            <person name="Chen Y."/>
            <person name="Liang X."/>
            <person name="Fu R."/>
            <person name="Li Q."/>
            <person name="Zhang J."/>
            <person name="Yu X."/>
            <person name="Xie Z."/>
            <person name="Ding L."/>
            <person name="Guan P."/>
            <person name="Tang J."/>
            <person name="Liang Y."/>
            <person name="Wang S."/>
            <person name="Deng Q."/>
            <person name="Li S."/>
            <person name="Zhu J."/>
            <person name="Wang L."/>
            <person name="Liu H."/>
            <person name="Li P."/>
        </authorList>
    </citation>
    <scope>NUCLEOTIDE SEQUENCE [LARGE SCALE GENOMIC DNA]</scope>
    <source>
        <strain evidence="3">AG-1 IA</strain>
    </source>
</reference>
<dbReference type="EMBL" id="AFRT01001411">
    <property type="protein sequence ID" value="ELU40531.1"/>
    <property type="molecule type" value="Genomic_DNA"/>
</dbReference>
<evidence type="ECO:0000313" key="2">
    <source>
        <dbReference type="EMBL" id="ELU40531.1"/>
    </source>
</evidence>
<evidence type="ECO:0000313" key="3">
    <source>
        <dbReference type="Proteomes" id="UP000011668"/>
    </source>
</evidence>
<evidence type="ECO:0000256" key="1">
    <source>
        <dbReference type="SAM" id="MobiDB-lite"/>
    </source>
</evidence>
<dbReference type="AlphaFoldDB" id="L8WQW8"/>
<name>L8WQW8_THACA</name>